<gene>
    <name evidence="1" type="ORF">EEL30_07520</name>
</gene>
<keyword evidence="2" id="KW-1185">Reference proteome</keyword>
<evidence type="ECO:0000313" key="1">
    <source>
        <dbReference type="EMBL" id="QDX92218.1"/>
    </source>
</evidence>
<proteinExistence type="predicted"/>
<reference evidence="1 2" key="1">
    <citation type="submission" date="2018-11" db="EMBL/GenBank/DDBJ databases">
        <title>Phylogenetic determinants of toxin gene distribution in genomes of Brevibacillus laterosporus.</title>
        <authorList>
            <person name="Glare T.R."/>
            <person name="Durrant A."/>
            <person name="Berry C."/>
            <person name="Palma L."/>
            <person name="Ormskirk M."/>
            <person name="Cox M.O."/>
        </authorList>
    </citation>
    <scope>NUCLEOTIDE SEQUENCE [LARGE SCALE GENOMIC DNA]</scope>
    <source>
        <strain evidence="1 2">1821L</strain>
    </source>
</reference>
<sequence length="135" mass="15423">MKLIPFITQVLLSFLLLTACGNQSTMSQNVESNLKNLAVQYIEAEYKGDKELLMKVTGEEAKKAVEEDQLSIFKDQHLDHIVDTKIEKVSDTEYNLVVTVSSSPKENEQPTNYTENLTITKQNEEWLITKVTRDQ</sequence>
<accession>A0A502IF93</accession>
<organism evidence="1 2">
    <name type="scientific">Brevibacillus laterosporus</name>
    <name type="common">Bacillus laterosporus</name>
    <dbReference type="NCBI Taxonomy" id="1465"/>
    <lineage>
        <taxon>Bacteria</taxon>
        <taxon>Bacillati</taxon>
        <taxon>Bacillota</taxon>
        <taxon>Bacilli</taxon>
        <taxon>Bacillales</taxon>
        <taxon>Paenibacillaceae</taxon>
        <taxon>Brevibacillus</taxon>
    </lineage>
</organism>
<name>A0A502IF93_BRELA</name>
<dbReference type="Proteomes" id="UP000319432">
    <property type="component" value="Chromosome"/>
</dbReference>
<dbReference type="OrthoDB" id="2474321at2"/>
<evidence type="ECO:0000313" key="2">
    <source>
        <dbReference type="Proteomes" id="UP000319432"/>
    </source>
</evidence>
<dbReference type="AlphaFoldDB" id="A0A502IF93"/>
<dbReference type="PROSITE" id="PS51257">
    <property type="entry name" value="PROKAR_LIPOPROTEIN"/>
    <property type="match status" value="1"/>
</dbReference>
<protein>
    <submittedName>
        <fullName evidence="1">Uncharacterized protein</fullName>
    </submittedName>
</protein>
<dbReference type="EMBL" id="CP033464">
    <property type="protein sequence ID" value="QDX92218.1"/>
    <property type="molecule type" value="Genomic_DNA"/>
</dbReference>